<feature type="domain" description="DUF4440" evidence="2">
    <location>
        <begin position="26"/>
        <end position="132"/>
    </location>
</feature>
<sequence length="146" mass="15867">MGESGERETAEPPPDRGTPEAEHARLAAIVDAWAAAIVANDAARIADFMADEWVIVSESGITERETFLDYVRSGDLTHSAMEAVTPPRVRIHGDTATVTARITNTAHYGGQRFDADEWTTDVFVRRDGHWRCVLSHITPAAPPAGS</sequence>
<dbReference type="InterPro" id="IPR032710">
    <property type="entry name" value="NTF2-like_dom_sf"/>
</dbReference>
<dbReference type="Pfam" id="PF14534">
    <property type="entry name" value="DUF4440"/>
    <property type="match status" value="1"/>
</dbReference>
<dbReference type="Proteomes" id="UP000285596">
    <property type="component" value="Unassembled WGS sequence"/>
</dbReference>
<gene>
    <name evidence="3" type="ORF">D3105_20240</name>
</gene>
<reference evidence="3 4" key="1">
    <citation type="submission" date="2018-08" db="EMBL/GenBank/DDBJ databases">
        <title>Streptomyces globisporus 1912-4Crt, whole genome shotgun sequence.</title>
        <authorList>
            <person name="Matselyukh B."/>
        </authorList>
    </citation>
    <scope>NUCLEOTIDE SEQUENCE [LARGE SCALE GENOMIC DNA]</scope>
    <source>
        <strain evidence="3 4">1912-4Crt</strain>
    </source>
</reference>
<feature type="region of interest" description="Disordered" evidence="1">
    <location>
        <begin position="1"/>
        <end position="22"/>
    </location>
</feature>
<dbReference type="InterPro" id="IPR027843">
    <property type="entry name" value="DUF4440"/>
</dbReference>
<organism evidence="3 4">
    <name type="scientific">Streptomyces globisporus</name>
    <dbReference type="NCBI Taxonomy" id="1908"/>
    <lineage>
        <taxon>Bacteria</taxon>
        <taxon>Bacillati</taxon>
        <taxon>Actinomycetota</taxon>
        <taxon>Actinomycetes</taxon>
        <taxon>Kitasatosporales</taxon>
        <taxon>Streptomycetaceae</taxon>
        <taxon>Streptomyces</taxon>
    </lineage>
</organism>
<evidence type="ECO:0000313" key="3">
    <source>
        <dbReference type="EMBL" id="ROV66797.1"/>
    </source>
</evidence>
<dbReference type="AlphaFoldDB" id="A0A423UX10"/>
<protein>
    <submittedName>
        <fullName evidence="3">Nuclear transport factor 2 family protein</fullName>
    </submittedName>
</protein>
<dbReference type="Gene3D" id="3.10.450.50">
    <property type="match status" value="1"/>
</dbReference>
<proteinExistence type="predicted"/>
<evidence type="ECO:0000256" key="1">
    <source>
        <dbReference type="SAM" id="MobiDB-lite"/>
    </source>
</evidence>
<dbReference type="EMBL" id="QWFA01000107">
    <property type="protein sequence ID" value="ROV66797.1"/>
    <property type="molecule type" value="Genomic_DNA"/>
</dbReference>
<dbReference type="SUPFAM" id="SSF54427">
    <property type="entry name" value="NTF2-like"/>
    <property type="match status" value="1"/>
</dbReference>
<evidence type="ECO:0000313" key="4">
    <source>
        <dbReference type="Proteomes" id="UP000285596"/>
    </source>
</evidence>
<accession>A0A423UX10</accession>
<name>A0A423UX10_STRGL</name>
<evidence type="ECO:0000259" key="2">
    <source>
        <dbReference type="Pfam" id="PF14534"/>
    </source>
</evidence>
<dbReference type="RefSeq" id="WP_118904520.1">
    <property type="nucleotide sequence ID" value="NZ_QWFA01000107.1"/>
</dbReference>
<comment type="caution">
    <text evidence="3">The sequence shown here is derived from an EMBL/GenBank/DDBJ whole genome shotgun (WGS) entry which is preliminary data.</text>
</comment>